<dbReference type="InterPro" id="IPR045851">
    <property type="entry name" value="AMP-bd_C_sf"/>
</dbReference>
<comment type="caution">
    <text evidence="5">The sequence shown here is derived from an EMBL/GenBank/DDBJ whole genome shotgun (WGS) entry which is preliminary data.</text>
</comment>
<dbReference type="InterPro" id="IPR025110">
    <property type="entry name" value="AMP-bd_C"/>
</dbReference>
<name>A0A4Q7L5U5_9PSEU</name>
<dbReference type="Pfam" id="PF16177">
    <property type="entry name" value="ACAS_N"/>
    <property type="match status" value="1"/>
</dbReference>
<evidence type="ECO:0000313" key="6">
    <source>
        <dbReference type="Proteomes" id="UP000294257"/>
    </source>
</evidence>
<gene>
    <name evidence="5" type="ORF">EV193_101912</name>
</gene>
<sequence length="605" mass="64664">MNEPPVLWKPVDGGRMAEFATWVGEAHGVRADGYGELWEWSVTDLPAFWSAIVGYFGVHLHERPTAVLTGEMPGAQWFPGATVNYAEHALTPGLCGRKDDDALALIAVDQSGRTAVTYRELRNDVAAMRAALVEFGVRKGDRVVGLCPNTPAAVVTFLAAASLGAVWSACSPDAGDAAVADRFAPLAPTVLLGAPGFPGPHHVITLDAYDDLLDAHRGAPLEFDPVEFSDPLWVLHSSGSTGPPKGIVHGHGGILLEHLKALALHGDLGDGDRFLWHTGTGWMMWNYLVSGLLVGATVVLHDGSPTYPDIDALWAIAARERVTYLGVSAPYLHLCESEDLRPGEDHDLGALRTVGSTGAPLAPAAFDWIADAVGPSVQTASISGGTDLCTAFLGAAPTVPVWRGEISCRTLGTPAAEYSGELVLTAPMPSMPLYFWDDPDGAKLRAAYFDEFPGVWRHGDWIRFTPRGSCVISGRADATLNRGGIRMGTAEFYAVLESLPEVADALVVDTSGGPDPSEDGEILCFVVFESTALADGSKRIRAALRERLSPRHVPDRIVPVTAIPRTPNGKRREVPVKRLLTGRPVADSRGLEEFVSFAEKLTKEL</sequence>
<evidence type="ECO:0000313" key="5">
    <source>
        <dbReference type="EMBL" id="RZS45028.1"/>
    </source>
</evidence>
<feature type="domain" description="Acetyl-coenzyme A synthetase N-terminal" evidence="4">
    <location>
        <begin position="34"/>
        <end position="89"/>
    </location>
</feature>
<dbReference type="InterPro" id="IPR032387">
    <property type="entry name" value="ACAS_N"/>
</dbReference>
<dbReference type="InterPro" id="IPR042099">
    <property type="entry name" value="ANL_N_sf"/>
</dbReference>
<organism evidence="5 6">
    <name type="scientific">Herbihabitans rhizosphaerae</name>
    <dbReference type="NCBI Taxonomy" id="1872711"/>
    <lineage>
        <taxon>Bacteria</taxon>
        <taxon>Bacillati</taxon>
        <taxon>Actinomycetota</taxon>
        <taxon>Actinomycetes</taxon>
        <taxon>Pseudonocardiales</taxon>
        <taxon>Pseudonocardiaceae</taxon>
        <taxon>Herbihabitans</taxon>
    </lineage>
</organism>
<dbReference type="OrthoDB" id="9803968at2"/>
<evidence type="ECO:0000259" key="2">
    <source>
        <dbReference type="Pfam" id="PF00501"/>
    </source>
</evidence>
<proteinExistence type="inferred from homology"/>
<dbReference type="PANTHER" id="PTHR42921:SF1">
    <property type="entry name" value="ACETOACETYL-COA SYNTHETASE"/>
    <property type="match status" value="1"/>
</dbReference>
<dbReference type="Pfam" id="PF13193">
    <property type="entry name" value="AMP-binding_C"/>
    <property type="match status" value="1"/>
</dbReference>
<dbReference type="AlphaFoldDB" id="A0A4Q7L5U5"/>
<dbReference type="InterPro" id="IPR000873">
    <property type="entry name" value="AMP-dep_synth/lig_dom"/>
</dbReference>
<comment type="similarity">
    <text evidence="1">Belongs to the ATP-dependent AMP-binding enzyme family.</text>
</comment>
<evidence type="ECO:0000259" key="3">
    <source>
        <dbReference type="Pfam" id="PF13193"/>
    </source>
</evidence>
<reference evidence="5 6" key="1">
    <citation type="submission" date="2019-02" db="EMBL/GenBank/DDBJ databases">
        <title>Genomic Encyclopedia of Type Strains, Phase IV (KMG-IV): sequencing the most valuable type-strain genomes for metagenomic binning, comparative biology and taxonomic classification.</title>
        <authorList>
            <person name="Goeker M."/>
        </authorList>
    </citation>
    <scope>NUCLEOTIDE SEQUENCE [LARGE SCALE GENOMIC DNA]</scope>
    <source>
        <strain evidence="5 6">DSM 101727</strain>
    </source>
</reference>
<keyword evidence="6" id="KW-1185">Reference proteome</keyword>
<dbReference type="InterPro" id="IPR020845">
    <property type="entry name" value="AMP-binding_CS"/>
</dbReference>
<protein>
    <submittedName>
        <fullName evidence="5">Acetoacetyl-CoA synthetase</fullName>
    </submittedName>
</protein>
<evidence type="ECO:0000256" key="1">
    <source>
        <dbReference type="ARBA" id="ARBA00006432"/>
    </source>
</evidence>
<feature type="domain" description="AMP-dependent synthetase/ligase" evidence="2">
    <location>
        <begin position="100"/>
        <end position="392"/>
    </location>
</feature>
<feature type="domain" description="AMP-binding enzyme C-terminal" evidence="3">
    <location>
        <begin position="494"/>
        <end position="570"/>
    </location>
</feature>
<evidence type="ECO:0000259" key="4">
    <source>
        <dbReference type="Pfam" id="PF16177"/>
    </source>
</evidence>
<dbReference type="Proteomes" id="UP000294257">
    <property type="component" value="Unassembled WGS sequence"/>
</dbReference>
<dbReference type="Pfam" id="PF00501">
    <property type="entry name" value="AMP-binding"/>
    <property type="match status" value="1"/>
</dbReference>
<dbReference type="PANTHER" id="PTHR42921">
    <property type="entry name" value="ACETOACETYL-COA SYNTHETASE"/>
    <property type="match status" value="1"/>
</dbReference>
<dbReference type="PROSITE" id="PS00455">
    <property type="entry name" value="AMP_BINDING"/>
    <property type="match status" value="1"/>
</dbReference>
<dbReference type="Gene3D" id="3.40.50.12780">
    <property type="entry name" value="N-terminal domain of ligase-like"/>
    <property type="match status" value="1"/>
</dbReference>
<dbReference type="RefSeq" id="WP_130342626.1">
    <property type="nucleotide sequence ID" value="NZ_SGWQ01000001.1"/>
</dbReference>
<dbReference type="GO" id="GO:0030729">
    <property type="term" value="F:acetoacetate-CoA ligase activity"/>
    <property type="evidence" value="ECO:0007669"/>
    <property type="project" value="TreeGrafter"/>
</dbReference>
<dbReference type="SUPFAM" id="SSF56801">
    <property type="entry name" value="Acetyl-CoA synthetase-like"/>
    <property type="match status" value="1"/>
</dbReference>
<accession>A0A4Q7L5U5</accession>
<dbReference type="EMBL" id="SGWQ01000001">
    <property type="protein sequence ID" value="RZS45028.1"/>
    <property type="molecule type" value="Genomic_DNA"/>
</dbReference>
<dbReference type="Gene3D" id="3.30.300.30">
    <property type="match status" value="1"/>
</dbReference>